<organism evidence="6 7">
    <name type="scientific">Fasciolopsis buskii</name>
    <dbReference type="NCBI Taxonomy" id="27845"/>
    <lineage>
        <taxon>Eukaryota</taxon>
        <taxon>Metazoa</taxon>
        <taxon>Spiralia</taxon>
        <taxon>Lophotrochozoa</taxon>
        <taxon>Platyhelminthes</taxon>
        <taxon>Trematoda</taxon>
        <taxon>Digenea</taxon>
        <taxon>Plagiorchiida</taxon>
        <taxon>Echinostomata</taxon>
        <taxon>Echinostomatoidea</taxon>
        <taxon>Fasciolidae</taxon>
        <taxon>Fasciolopsis</taxon>
    </lineage>
</organism>
<dbReference type="GO" id="GO:0005737">
    <property type="term" value="C:cytoplasm"/>
    <property type="evidence" value="ECO:0007669"/>
    <property type="project" value="TreeGrafter"/>
</dbReference>
<dbReference type="PROSITE" id="PS51897">
    <property type="entry name" value="ANNEXIN_2"/>
    <property type="match status" value="2"/>
</dbReference>
<proteinExistence type="inferred from homology"/>
<dbReference type="PANTHER" id="PTHR10502">
    <property type="entry name" value="ANNEXIN"/>
    <property type="match status" value="1"/>
</dbReference>
<evidence type="ECO:0000256" key="5">
    <source>
        <dbReference type="SAM" id="MobiDB-lite"/>
    </source>
</evidence>
<dbReference type="SMART" id="SM00335">
    <property type="entry name" value="ANX"/>
    <property type="match status" value="4"/>
</dbReference>
<evidence type="ECO:0000256" key="4">
    <source>
        <dbReference type="RuleBase" id="RU003540"/>
    </source>
</evidence>
<keyword evidence="3 4" id="KW-0041">Annexin</keyword>
<gene>
    <name evidence="6" type="ORF">FBUS_04619</name>
</gene>
<feature type="compositionally biased region" description="Polar residues" evidence="5">
    <location>
        <begin position="213"/>
        <end position="223"/>
    </location>
</feature>
<dbReference type="GO" id="GO:0005886">
    <property type="term" value="C:plasma membrane"/>
    <property type="evidence" value="ECO:0007669"/>
    <property type="project" value="TreeGrafter"/>
</dbReference>
<dbReference type="GO" id="GO:0005509">
    <property type="term" value="F:calcium ion binding"/>
    <property type="evidence" value="ECO:0007669"/>
    <property type="project" value="InterPro"/>
</dbReference>
<dbReference type="GO" id="GO:0005544">
    <property type="term" value="F:calcium-dependent phospholipid binding"/>
    <property type="evidence" value="ECO:0007669"/>
    <property type="project" value="UniProtKB-KW"/>
</dbReference>
<dbReference type="PANTHER" id="PTHR10502:SF102">
    <property type="entry name" value="ANNEXIN B11"/>
    <property type="match status" value="1"/>
</dbReference>
<comment type="domain">
    <text evidence="4">A pair of annexin repeats may form one binding site for calcium and phospholipid.</text>
</comment>
<evidence type="ECO:0000256" key="1">
    <source>
        <dbReference type="ARBA" id="ARBA00007831"/>
    </source>
</evidence>
<dbReference type="Gene3D" id="1.10.220.10">
    <property type="entry name" value="Annexin"/>
    <property type="match status" value="4"/>
</dbReference>
<accession>A0A8E0S3E2</accession>
<dbReference type="InterPro" id="IPR037104">
    <property type="entry name" value="Annexin_sf"/>
</dbReference>
<dbReference type="PROSITE" id="PS00223">
    <property type="entry name" value="ANNEXIN_1"/>
    <property type="match status" value="1"/>
</dbReference>
<dbReference type="GO" id="GO:0001786">
    <property type="term" value="F:phosphatidylserine binding"/>
    <property type="evidence" value="ECO:0007669"/>
    <property type="project" value="TreeGrafter"/>
</dbReference>
<name>A0A8E0S3E2_9TREM</name>
<evidence type="ECO:0000256" key="2">
    <source>
        <dbReference type="ARBA" id="ARBA00022737"/>
    </source>
</evidence>
<dbReference type="PRINTS" id="PR00196">
    <property type="entry name" value="ANNEXIN"/>
</dbReference>
<dbReference type="InterPro" id="IPR018502">
    <property type="entry name" value="Annexin_repeat"/>
</dbReference>
<evidence type="ECO:0000313" key="6">
    <source>
        <dbReference type="EMBL" id="KAA0196910.1"/>
    </source>
</evidence>
<dbReference type="InterPro" id="IPR018252">
    <property type="entry name" value="Annexin_repeat_CS"/>
</dbReference>
<keyword evidence="7" id="KW-1185">Reference proteome</keyword>
<dbReference type="Proteomes" id="UP000728185">
    <property type="component" value="Unassembled WGS sequence"/>
</dbReference>
<sequence length="372" mass="43308">MQRLYRTQLDFPDAERFTDAEKLVRSIKGINKDLDSANDILVHRNFQQRKEIRRAYKQRYGTDLLVSLGNELNGDYESLVKNLFRDPVEILANDIYRELRKRGHNTSELTAVICCCSNTEIYLLKKAYATILEAEDAKHATHRSLETDIRKETRGPYGQLLEELFKCERYEESPEELMSAGVAEDLYTVVDRNLVNKDVEDLHLALNDPADKPQTSPTPTRNSNPKRPRIQPCQNCRRKGPKSNHRPLITILTKRSKTHIKAIWAVYIQKYHINLVQEISNQFAEPFRTGINTMIMAQVDLRLLLICQLREATAGLGTRESTLNRIICLRLENDMPDLRTRYITYFGEDLIKHVREDTSFDYRKLLTLLLNR</sequence>
<dbReference type="SUPFAM" id="SSF47874">
    <property type="entry name" value="Annexin"/>
    <property type="match status" value="1"/>
</dbReference>
<comment type="similarity">
    <text evidence="1 4">Belongs to the annexin family.</text>
</comment>
<dbReference type="OrthoDB" id="37886at2759"/>
<evidence type="ECO:0000256" key="3">
    <source>
        <dbReference type="ARBA" id="ARBA00023216"/>
    </source>
</evidence>
<reference evidence="6" key="1">
    <citation type="submission" date="2019-05" db="EMBL/GenBank/DDBJ databases">
        <title>Annotation for the trematode Fasciolopsis buski.</title>
        <authorList>
            <person name="Choi Y.-J."/>
        </authorList>
    </citation>
    <scope>NUCLEOTIDE SEQUENCE</scope>
    <source>
        <strain evidence="6">HT</strain>
        <tissue evidence="6">Whole worm</tissue>
    </source>
</reference>
<keyword evidence="2 4" id="KW-0677">Repeat</keyword>
<protein>
    <recommendedName>
        <fullName evidence="4">Annexin</fullName>
    </recommendedName>
</protein>
<dbReference type="InterPro" id="IPR001464">
    <property type="entry name" value="Annexin"/>
</dbReference>
<dbReference type="Pfam" id="PF00191">
    <property type="entry name" value="Annexin"/>
    <property type="match status" value="2"/>
</dbReference>
<feature type="region of interest" description="Disordered" evidence="5">
    <location>
        <begin position="205"/>
        <end position="244"/>
    </location>
</feature>
<evidence type="ECO:0000313" key="7">
    <source>
        <dbReference type="Proteomes" id="UP000728185"/>
    </source>
</evidence>
<dbReference type="AlphaFoldDB" id="A0A8E0S3E2"/>
<comment type="caution">
    <text evidence="6">The sequence shown here is derived from an EMBL/GenBank/DDBJ whole genome shotgun (WGS) entry which is preliminary data.</text>
</comment>
<keyword evidence="4" id="KW-0111">Calcium/phospholipid-binding</keyword>
<keyword evidence="4" id="KW-0106">Calcium</keyword>
<dbReference type="EMBL" id="LUCM01002732">
    <property type="protein sequence ID" value="KAA0196910.1"/>
    <property type="molecule type" value="Genomic_DNA"/>
</dbReference>